<keyword evidence="7" id="KW-0520">NAD</keyword>
<dbReference type="CDD" id="cd03469">
    <property type="entry name" value="Rieske_RO_Alpha_N"/>
    <property type="match status" value="1"/>
</dbReference>
<sequence>MASQTAPLSELLHQHRPGHGLRQPFYGDPEIFEADLQAIFYRDWLYAFPACMLGKSGSYQRLKVGAFDVIVLRDAKGEIRGFHNSCRHRGSILCSASKGNVAKLTCPYHQWTYDLDGRLIWARDMAADFDASKHGLKPVHCRELSGLVYICLVDEAPDFDAFAETVRPYLGVHDLSNAKVAHQSTIIEKGNWKLVWENNRECYHCAGNHPDLCLTYPEDPSITGVSPDGTFPEKVESHFNRLEAAGAPSRFKVGGDGQYRVARMPLLDGAQSYTVSGKIAVQKRLGHVPVLDAGALLLFHYPTTWNHFLTDHSITFRVTPIGPQETEVQTTWLVHKDAVEGVDYDLENLIRVWEHTNDEDRRVVEDNQQGINSPAYEPGPYSATHEDGVLQFVSWYLDRMRSAYTPIAQAAE</sequence>
<keyword evidence="4" id="KW-0560">Oxidoreductase</keyword>
<dbReference type="RefSeq" id="WP_092430346.1">
    <property type="nucleotide sequence ID" value="NZ_FNCL01000019.1"/>
</dbReference>
<protein>
    <submittedName>
        <fullName evidence="9">Rieske 2Fe-2S family protein</fullName>
    </submittedName>
</protein>
<dbReference type="InterPro" id="IPR001663">
    <property type="entry name" value="Rng_hydr_dOase-A"/>
</dbReference>
<dbReference type="GO" id="GO:0051537">
    <property type="term" value="F:2 iron, 2 sulfur cluster binding"/>
    <property type="evidence" value="ECO:0007669"/>
    <property type="project" value="UniProtKB-KW"/>
</dbReference>
<evidence type="ECO:0000313" key="9">
    <source>
        <dbReference type="EMBL" id="SFT23602.1"/>
    </source>
</evidence>
<feature type="domain" description="Rieske" evidence="8">
    <location>
        <begin position="45"/>
        <end position="150"/>
    </location>
</feature>
<organism evidence="9 10">
    <name type="scientific">Alloyangia pacifica</name>
    <dbReference type="NCBI Taxonomy" id="311180"/>
    <lineage>
        <taxon>Bacteria</taxon>
        <taxon>Pseudomonadati</taxon>
        <taxon>Pseudomonadota</taxon>
        <taxon>Alphaproteobacteria</taxon>
        <taxon>Rhodobacterales</taxon>
        <taxon>Roseobacteraceae</taxon>
        <taxon>Alloyangia</taxon>
    </lineage>
</organism>
<dbReference type="PROSITE" id="PS51296">
    <property type="entry name" value="RIESKE"/>
    <property type="match status" value="1"/>
</dbReference>
<keyword evidence="6" id="KW-0411">Iron-sulfur</keyword>
<dbReference type="InterPro" id="IPR015879">
    <property type="entry name" value="Ring_hydroxy_dOase_asu_C_dom"/>
</dbReference>
<dbReference type="SUPFAM" id="SSF55961">
    <property type="entry name" value="Bet v1-like"/>
    <property type="match status" value="1"/>
</dbReference>
<dbReference type="GO" id="GO:0016491">
    <property type="term" value="F:oxidoreductase activity"/>
    <property type="evidence" value="ECO:0007669"/>
    <property type="project" value="UniProtKB-KW"/>
</dbReference>
<evidence type="ECO:0000256" key="6">
    <source>
        <dbReference type="ARBA" id="ARBA00023014"/>
    </source>
</evidence>
<dbReference type="PANTHER" id="PTHR43756">
    <property type="entry name" value="CHOLINE MONOOXYGENASE, CHLOROPLASTIC"/>
    <property type="match status" value="1"/>
</dbReference>
<dbReference type="Pfam" id="PF00848">
    <property type="entry name" value="Ring_hydroxyl_A"/>
    <property type="match status" value="1"/>
</dbReference>
<evidence type="ECO:0000256" key="7">
    <source>
        <dbReference type="ARBA" id="ARBA00023027"/>
    </source>
</evidence>
<dbReference type="Proteomes" id="UP000199392">
    <property type="component" value="Unassembled WGS sequence"/>
</dbReference>
<evidence type="ECO:0000256" key="4">
    <source>
        <dbReference type="ARBA" id="ARBA00023002"/>
    </source>
</evidence>
<dbReference type="Pfam" id="PF00355">
    <property type="entry name" value="Rieske"/>
    <property type="match status" value="1"/>
</dbReference>
<comment type="cofactor">
    <cofactor evidence="1">
        <name>Fe cation</name>
        <dbReference type="ChEBI" id="CHEBI:24875"/>
    </cofactor>
</comment>
<dbReference type="PRINTS" id="PR00090">
    <property type="entry name" value="RNGDIOXGNASE"/>
</dbReference>
<evidence type="ECO:0000256" key="2">
    <source>
        <dbReference type="ARBA" id="ARBA00022714"/>
    </source>
</evidence>
<gene>
    <name evidence="9" type="ORF">SAMN04488050_1188</name>
</gene>
<dbReference type="InterPro" id="IPR017941">
    <property type="entry name" value="Rieske_2Fe-2S"/>
</dbReference>
<keyword evidence="3" id="KW-0479">Metal-binding</keyword>
<keyword evidence="10" id="KW-1185">Reference proteome</keyword>
<evidence type="ECO:0000256" key="3">
    <source>
        <dbReference type="ARBA" id="ARBA00022723"/>
    </source>
</evidence>
<evidence type="ECO:0000313" key="10">
    <source>
        <dbReference type="Proteomes" id="UP000199392"/>
    </source>
</evidence>
<dbReference type="SUPFAM" id="SSF50022">
    <property type="entry name" value="ISP domain"/>
    <property type="match status" value="1"/>
</dbReference>
<dbReference type="EMBL" id="FOZW01000018">
    <property type="protein sequence ID" value="SFT23602.1"/>
    <property type="molecule type" value="Genomic_DNA"/>
</dbReference>
<evidence type="ECO:0000256" key="5">
    <source>
        <dbReference type="ARBA" id="ARBA00023004"/>
    </source>
</evidence>
<keyword evidence="2" id="KW-0001">2Fe-2S</keyword>
<dbReference type="STRING" id="311180.SAMN04488050_1188"/>
<dbReference type="Gene3D" id="2.102.10.10">
    <property type="entry name" value="Rieske [2Fe-2S] iron-sulphur domain"/>
    <property type="match status" value="1"/>
</dbReference>
<dbReference type="Gene3D" id="3.90.380.10">
    <property type="entry name" value="Naphthalene 1,2-dioxygenase Alpha Subunit, Chain A, domain 1"/>
    <property type="match status" value="1"/>
</dbReference>
<evidence type="ECO:0000259" key="8">
    <source>
        <dbReference type="PROSITE" id="PS51296"/>
    </source>
</evidence>
<accession>A0A1I6WCE1</accession>
<dbReference type="CDD" id="cd08884">
    <property type="entry name" value="RHO_alpha_C_GbcA-like"/>
    <property type="match status" value="1"/>
</dbReference>
<name>A0A1I6WCE1_9RHOB</name>
<dbReference type="InterPro" id="IPR015881">
    <property type="entry name" value="ARHD_Rieske_2Fe_2S"/>
</dbReference>
<dbReference type="OrthoDB" id="7456916at2"/>
<reference evidence="10" key="1">
    <citation type="submission" date="2016-10" db="EMBL/GenBank/DDBJ databases">
        <authorList>
            <person name="Varghese N."/>
            <person name="Submissions S."/>
        </authorList>
    </citation>
    <scope>NUCLEOTIDE SEQUENCE [LARGE SCALE GENOMIC DNA]</scope>
    <source>
        <strain evidence="10">DSM 26894</strain>
    </source>
</reference>
<dbReference type="PROSITE" id="PS00570">
    <property type="entry name" value="RING_HYDROXYL_ALPHA"/>
    <property type="match status" value="1"/>
</dbReference>
<keyword evidence="5" id="KW-0408">Iron</keyword>
<dbReference type="InterPro" id="IPR036922">
    <property type="entry name" value="Rieske_2Fe-2S_sf"/>
</dbReference>
<evidence type="ECO:0000256" key="1">
    <source>
        <dbReference type="ARBA" id="ARBA00001962"/>
    </source>
</evidence>
<dbReference type="AlphaFoldDB" id="A0A1I6WCE1"/>
<proteinExistence type="predicted"/>
<dbReference type="PANTHER" id="PTHR43756:SF5">
    <property type="entry name" value="CHOLINE MONOOXYGENASE, CHLOROPLASTIC"/>
    <property type="match status" value="1"/>
</dbReference>
<dbReference type="GO" id="GO:0005506">
    <property type="term" value="F:iron ion binding"/>
    <property type="evidence" value="ECO:0007669"/>
    <property type="project" value="InterPro"/>
</dbReference>